<dbReference type="AlphaFoldDB" id="A0A2U3NS65"/>
<organism evidence="2 3">
    <name type="scientific">Mycobacterium rhizamassiliense</name>
    <dbReference type="NCBI Taxonomy" id="1841860"/>
    <lineage>
        <taxon>Bacteria</taxon>
        <taxon>Bacillati</taxon>
        <taxon>Actinomycetota</taxon>
        <taxon>Actinomycetes</taxon>
        <taxon>Mycobacteriales</taxon>
        <taxon>Mycobacteriaceae</taxon>
        <taxon>Mycobacterium</taxon>
    </lineage>
</organism>
<proteinExistence type="predicted"/>
<protein>
    <submittedName>
        <fullName evidence="2">Uncharacterized protein</fullName>
    </submittedName>
</protein>
<dbReference type="EMBL" id="FUFA01000004">
    <property type="protein sequence ID" value="SPM34351.1"/>
    <property type="molecule type" value="Genomic_DNA"/>
</dbReference>
<gene>
    <name evidence="2" type="ORF">MRAB57_2165</name>
</gene>
<evidence type="ECO:0000313" key="3">
    <source>
        <dbReference type="Proteomes" id="UP000240988"/>
    </source>
</evidence>
<reference evidence="2 3" key="1">
    <citation type="submission" date="2017-01" db="EMBL/GenBank/DDBJ databases">
        <authorList>
            <consortium name="Urmite Genomes"/>
        </authorList>
    </citation>
    <scope>NUCLEOTIDE SEQUENCE [LARGE SCALE GENOMIC DNA]</scope>
    <source>
        <strain evidence="2 3">AB57</strain>
    </source>
</reference>
<dbReference type="STRING" id="1841860.GCA_900157375_02168"/>
<evidence type="ECO:0000256" key="1">
    <source>
        <dbReference type="SAM" id="Phobius"/>
    </source>
</evidence>
<accession>A0A2U3NS65</accession>
<sequence length="196" mass="20785">VVDEIEPDSSPGGDRGIRGSWARIPAGAQLVIPIALLLAVVVVSFYNWVRPEHDDWSRLPSRLVCQVQSGLVPPPSVTVASVDVAHPHGNVLQLAVHFAQALPPPPGDQLTYSLANNGSPFAVLNTQQGSNDLAIRNVRTTGGADVRSGKSTNATRTLPDTVEMVLDLTKFGIEKELISPTLTVTSQGNAMQVCHG</sequence>
<keyword evidence="3" id="KW-1185">Reference proteome</keyword>
<keyword evidence="1" id="KW-0812">Transmembrane</keyword>
<feature type="non-terminal residue" evidence="2">
    <location>
        <position position="1"/>
    </location>
</feature>
<name>A0A2U3NS65_9MYCO</name>
<keyword evidence="1" id="KW-1133">Transmembrane helix</keyword>
<dbReference type="Proteomes" id="UP000240988">
    <property type="component" value="Unassembled WGS sequence"/>
</dbReference>
<evidence type="ECO:0000313" key="2">
    <source>
        <dbReference type="EMBL" id="SPM34351.1"/>
    </source>
</evidence>
<keyword evidence="1" id="KW-0472">Membrane</keyword>
<feature type="transmembrane region" description="Helical" evidence="1">
    <location>
        <begin position="30"/>
        <end position="49"/>
    </location>
</feature>